<protein>
    <submittedName>
        <fullName evidence="1">Uncharacterized protein</fullName>
    </submittedName>
</protein>
<comment type="caution">
    <text evidence="1">The sequence shown here is derived from an EMBL/GenBank/DDBJ whole genome shotgun (WGS) entry which is preliminary data.</text>
</comment>
<evidence type="ECO:0000313" key="2">
    <source>
        <dbReference type="Proteomes" id="UP000544331"/>
    </source>
</evidence>
<gene>
    <name evidence="1" type="ORF">FMUND_15391</name>
</gene>
<name>A0A8H5XPS2_9HYPO</name>
<dbReference type="OrthoDB" id="5084321at2759"/>
<dbReference type="Proteomes" id="UP000544331">
    <property type="component" value="Unassembled WGS sequence"/>
</dbReference>
<reference evidence="1 2" key="1">
    <citation type="submission" date="2020-05" db="EMBL/GenBank/DDBJ databases">
        <title>Identification and distribution of gene clusters putatively required for synthesis of sphingolipid metabolism inhibitors in phylogenetically diverse species of the filamentous fungus Fusarium.</title>
        <authorList>
            <person name="Kim H.-S."/>
            <person name="Busman M."/>
            <person name="Brown D.W."/>
            <person name="Divon H."/>
            <person name="Uhlig S."/>
            <person name="Proctor R.H."/>
        </authorList>
    </citation>
    <scope>NUCLEOTIDE SEQUENCE [LARGE SCALE GENOMIC DNA]</scope>
    <source>
        <strain evidence="1 2">NRRL 66235</strain>
    </source>
</reference>
<dbReference type="AlphaFoldDB" id="A0A8H5XPS2"/>
<proteinExistence type="predicted"/>
<sequence>METPLSQVPPEVSPEQEQLMEISRHFYYVRKADARMFPGAKTLLKLSIQKYMAKYEVEFLDDDQRLRVSVPFDMLKKDSDEGFRRIMGIQDAMRKSKLLNFFRDDTIENLKKEVETAQIRVSGLERRGANTAKEREELKVAQDLVRIHEDGLAKQQRIRQEWES</sequence>
<organism evidence="1 2">
    <name type="scientific">Fusarium mundagurra</name>
    <dbReference type="NCBI Taxonomy" id="1567541"/>
    <lineage>
        <taxon>Eukaryota</taxon>
        <taxon>Fungi</taxon>
        <taxon>Dikarya</taxon>
        <taxon>Ascomycota</taxon>
        <taxon>Pezizomycotina</taxon>
        <taxon>Sordariomycetes</taxon>
        <taxon>Hypocreomycetidae</taxon>
        <taxon>Hypocreales</taxon>
        <taxon>Nectriaceae</taxon>
        <taxon>Fusarium</taxon>
        <taxon>Fusarium fujikuroi species complex</taxon>
    </lineage>
</organism>
<accession>A0A8H5XPS2</accession>
<keyword evidence="2" id="KW-1185">Reference proteome</keyword>
<dbReference type="EMBL" id="JAAOAN010001008">
    <property type="protein sequence ID" value="KAF5697534.1"/>
    <property type="molecule type" value="Genomic_DNA"/>
</dbReference>
<evidence type="ECO:0000313" key="1">
    <source>
        <dbReference type="EMBL" id="KAF5697534.1"/>
    </source>
</evidence>